<protein>
    <recommendedName>
        <fullName evidence="1">UBA domain-containing protein</fullName>
    </recommendedName>
</protein>
<dbReference type="InterPro" id="IPR009060">
    <property type="entry name" value="UBA-like_sf"/>
</dbReference>
<dbReference type="SUPFAM" id="SSF46934">
    <property type="entry name" value="UBA-like"/>
    <property type="match status" value="1"/>
</dbReference>
<feature type="domain" description="UBA" evidence="1">
    <location>
        <begin position="134"/>
        <end position="179"/>
    </location>
</feature>
<dbReference type="OrthoDB" id="5806393at2759"/>
<dbReference type="CDD" id="cd00195">
    <property type="entry name" value="UBCc_UEV"/>
    <property type="match status" value="1"/>
</dbReference>
<dbReference type="InterPro" id="IPR015940">
    <property type="entry name" value="UBA"/>
</dbReference>
<dbReference type="PROSITE" id="PS50030">
    <property type="entry name" value="UBA"/>
    <property type="match status" value="1"/>
</dbReference>
<dbReference type="Gene3D" id="3.10.110.10">
    <property type="entry name" value="Ubiquitin Conjugating Enzyme"/>
    <property type="match status" value="1"/>
</dbReference>
<dbReference type="SUPFAM" id="SSF54495">
    <property type="entry name" value="UBC-like"/>
    <property type="match status" value="1"/>
</dbReference>
<evidence type="ECO:0000259" key="1">
    <source>
        <dbReference type="PROSITE" id="PS50030"/>
    </source>
</evidence>
<reference evidence="3" key="1">
    <citation type="submission" date="2017-10" db="EMBL/GenBank/DDBJ databases">
        <title>Rapid genome shrinkage in a self-fertile nematode reveals novel sperm competition proteins.</title>
        <authorList>
            <person name="Yin D."/>
            <person name="Schwarz E.M."/>
            <person name="Thomas C.G."/>
            <person name="Felde R.L."/>
            <person name="Korf I.F."/>
            <person name="Cutter A.D."/>
            <person name="Schartner C.M."/>
            <person name="Ralston E.J."/>
            <person name="Meyer B.J."/>
            <person name="Haag E.S."/>
        </authorList>
    </citation>
    <scope>NUCLEOTIDE SEQUENCE [LARGE SCALE GENOMIC DNA]</scope>
    <source>
        <strain evidence="3">JU1422</strain>
    </source>
</reference>
<name>A0A2G5SYM8_9PELO</name>
<dbReference type="STRING" id="1611254.A0A2G5SYM8"/>
<dbReference type="InterPro" id="IPR016135">
    <property type="entry name" value="UBQ-conjugating_enzyme/RWD"/>
</dbReference>
<accession>A0A2G5SYM8</accession>
<dbReference type="FunFam" id="1.10.8.10:FF:000010">
    <property type="entry name" value="Putative ubiquitin-conjugating enzyme e2 k"/>
    <property type="match status" value="1"/>
</dbReference>
<comment type="caution">
    <text evidence="2">The sequence shown here is derived from an EMBL/GenBank/DDBJ whole genome shotgun (WGS) entry which is preliminary data.</text>
</comment>
<dbReference type="Proteomes" id="UP000230233">
    <property type="component" value="Chromosome X"/>
</dbReference>
<evidence type="ECO:0000313" key="3">
    <source>
        <dbReference type="Proteomes" id="UP000230233"/>
    </source>
</evidence>
<evidence type="ECO:0000313" key="2">
    <source>
        <dbReference type="EMBL" id="PIC20043.1"/>
    </source>
</evidence>
<dbReference type="Pfam" id="PF00627">
    <property type="entry name" value="UBA"/>
    <property type="match status" value="1"/>
</dbReference>
<dbReference type="SMART" id="SM00165">
    <property type="entry name" value="UBA"/>
    <property type="match status" value="1"/>
</dbReference>
<dbReference type="AlphaFoldDB" id="A0A2G5SYM8"/>
<dbReference type="Gene3D" id="1.10.8.10">
    <property type="entry name" value="DNA helicase RuvA subunit, C-terminal domain"/>
    <property type="match status" value="1"/>
</dbReference>
<proteinExistence type="predicted"/>
<keyword evidence="3" id="KW-1185">Reference proteome</keyword>
<dbReference type="InterPro" id="IPR000608">
    <property type="entry name" value="UBC"/>
</dbReference>
<organism evidence="2 3">
    <name type="scientific">Caenorhabditis nigoni</name>
    <dbReference type="NCBI Taxonomy" id="1611254"/>
    <lineage>
        <taxon>Eukaryota</taxon>
        <taxon>Metazoa</taxon>
        <taxon>Ecdysozoa</taxon>
        <taxon>Nematoda</taxon>
        <taxon>Chromadorea</taxon>
        <taxon>Rhabditida</taxon>
        <taxon>Rhabditina</taxon>
        <taxon>Rhabditomorpha</taxon>
        <taxon>Rhabditoidea</taxon>
        <taxon>Rhabditidae</taxon>
        <taxon>Peloderinae</taxon>
        <taxon>Caenorhabditis</taxon>
    </lineage>
</organism>
<dbReference type="EMBL" id="PDUG01000006">
    <property type="protein sequence ID" value="PIC20043.1"/>
    <property type="molecule type" value="Genomic_DNA"/>
</dbReference>
<dbReference type="Pfam" id="PF00179">
    <property type="entry name" value="UQ_con"/>
    <property type="match status" value="1"/>
</dbReference>
<gene>
    <name evidence="2" type="primary">Cnig_chr_X.g25373</name>
    <name evidence="2" type="ORF">B9Z55_025373</name>
</gene>
<sequence length="200" mass="22153">MTNNDMSVAEFITDLELASQMYGIEVVDEAQKQVKIHVAGIESTPYAGGIYEIFFDFPVNYPDGIPKVTFKTPIWNSAVGPKSQNVLFHGSETWNLINAIAYVEGLILKTDVDEFSTYYRVARFWACQFAGAPKSPEEIQLKSVVDQLVDMGFPMRAAIVALSNCEWNVEHASEELLREESVANAGTNGEEADPISPAEH</sequence>